<comment type="similarity">
    <text evidence="3">Belongs to the MoxR family.</text>
</comment>
<dbReference type="InterPro" id="IPR041628">
    <property type="entry name" value="ChlI/MoxR_AAA_lid"/>
</dbReference>
<dbReference type="GO" id="GO:0016887">
    <property type="term" value="F:ATP hydrolysis activity"/>
    <property type="evidence" value="ECO:0007669"/>
    <property type="project" value="InterPro"/>
</dbReference>
<dbReference type="RefSeq" id="WP_007104006.1">
    <property type="nucleotide sequence ID" value="NZ_BAER01000033.1"/>
</dbReference>
<dbReference type="SUPFAM" id="SSF52540">
    <property type="entry name" value="P-loop containing nucleoside triphosphate hydrolases"/>
    <property type="match status" value="1"/>
</dbReference>
<evidence type="ECO:0000313" key="6">
    <source>
        <dbReference type="EMBL" id="GAC32207.1"/>
    </source>
</evidence>
<reference evidence="7" key="1">
    <citation type="journal article" date="2014" name="Environ. Microbiol.">
        <title>Comparative genomics of the marine bacterial genus Glaciecola reveals the high degree of genomic diversity and genomic characteristic for cold adaptation.</title>
        <authorList>
            <person name="Qin Q.L."/>
            <person name="Xie B.B."/>
            <person name="Yu Y."/>
            <person name="Shu Y.L."/>
            <person name="Rong J.C."/>
            <person name="Zhang Y.J."/>
            <person name="Zhao D.L."/>
            <person name="Chen X.L."/>
            <person name="Zhang X.Y."/>
            <person name="Chen B."/>
            <person name="Zhou B.C."/>
            <person name="Zhang Y.Z."/>
        </authorList>
    </citation>
    <scope>NUCLEOTIDE SEQUENCE [LARGE SCALE GENOMIC DNA]</scope>
    <source>
        <strain evidence="7">LMG 21857</strain>
    </source>
</reference>
<evidence type="ECO:0000259" key="4">
    <source>
        <dbReference type="Pfam" id="PF07726"/>
    </source>
</evidence>
<dbReference type="FunFam" id="3.40.50.300:FF:000640">
    <property type="entry name" value="MoxR family ATPase"/>
    <property type="match status" value="1"/>
</dbReference>
<keyword evidence="7" id="KW-1185">Reference proteome</keyword>
<gene>
    <name evidence="6" type="ORF">GPLA_1293</name>
</gene>
<sequence>MSSTESLQVSTQAPALTEQDILQLLAKLTSVTEELGRVIVGQRDVVQQLLVAMLAGGHCLLEGAPGLAKTLMVSSLAKTLELDYKRIQFTPDLMPSDIIGTEILETDHDSGERFFKFKQGPVFTNILLADEINRTPPKTQAALLEAMQERTISYAGSIYPLPKPFFVLATQNPVEQSGTYALPEAQLDRFLMFVRVGYPSAAEEVEILKRTTGTQSVTLKEVLHTQDILTLQGLVRQVDISAVLLEYISVLTRNTRPDGSDNTQVADFVRWGAGPRAGQALVLCAKANALLNERFAVTLTDIHKVAHGVLRHRILLNFQAEAQNVDTDTVIDHLLKHTPLPKSPLTSSTSAGNLS</sequence>
<evidence type="ECO:0000256" key="2">
    <source>
        <dbReference type="ARBA" id="ARBA00022840"/>
    </source>
</evidence>
<dbReference type="CDD" id="cd00009">
    <property type="entry name" value="AAA"/>
    <property type="match status" value="1"/>
</dbReference>
<proteinExistence type="inferred from homology"/>
<evidence type="ECO:0000256" key="3">
    <source>
        <dbReference type="ARBA" id="ARBA00061607"/>
    </source>
</evidence>
<dbReference type="OrthoDB" id="9808397at2"/>
<feature type="domain" description="ChlI/MoxR AAA lid" evidence="5">
    <location>
        <begin position="264"/>
        <end position="332"/>
    </location>
</feature>
<dbReference type="InterPro" id="IPR050764">
    <property type="entry name" value="CbbQ/NirQ/NorQ/GpvN"/>
</dbReference>
<name>K6ZPI5_9ALTE</name>
<evidence type="ECO:0000313" key="7">
    <source>
        <dbReference type="Proteomes" id="UP000006322"/>
    </source>
</evidence>
<dbReference type="AlphaFoldDB" id="K6ZPI5"/>
<comment type="caution">
    <text evidence="6">The sequence shown here is derived from an EMBL/GenBank/DDBJ whole genome shotgun (WGS) entry which is preliminary data.</text>
</comment>
<dbReference type="EMBL" id="BAER01000033">
    <property type="protein sequence ID" value="GAC32207.1"/>
    <property type="molecule type" value="Genomic_DNA"/>
</dbReference>
<accession>K6ZPI5</accession>
<dbReference type="Proteomes" id="UP000006322">
    <property type="component" value="Unassembled WGS sequence"/>
</dbReference>
<dbReference type="Gene3D" id="1.10.8.80">
    <property type="entry name" value="Magnesium chelatase subunit I, C-Terminal domain"/>
    <property type="match status" value="1"/>
</dbReference>
<keyword evidence="2" id="KW-0067">ATP-binding</keyword>
<dbReference type="PANTHER" id="PTHR42759">
    <property type="entry name" value="MOXR FAMILY PROTEIN"/>
    <property type="match status" value="1"/>
</dbReference>
<dbReference type="InterPro" id="IPR011703">
    <property type="entry name" value="ATPase_AAA-3"/>
</dbReference>
<feature type="domain" description="ATPase AAA-3" evidence="4">
    <location>
        <begin position="58"/>
        <end position="192"/>
    </location>
</feature>
<dbReference type="PANTHER" id="PTHR42759:SF1">
    <property type="entry name" value="MAGNESIUM-CHELATASE SUBUNIT CHLD"/>
    <property type="match status" value="1"/>
</dbReference>
<keyword evidence="1" id="KW-0547">Nucleotide-binding</keyword>
<dbReference type="STRING" id="1129793.GPLA_1293"/>
<protein>
    <submittedName>
        <fullName evidence="6">MoxR protein</fullName>
    </submittedName>
</protein>
<dbReference type="GO" id="GO:0005524">
    <property type="term" value="F:ATP binding"/>
    <property type="evidence" value="ECO:0007669"/>
    <property type="project" value="UniProtKB-KW"/>
</dbReference>
<dbReference type="PIRSF" id="PIRSF002849">
    <property type="entry name" value="AAA_ATPase_chaperone_MoxR_prd"/>
    <property type="match status" value="1"/>
</dbReference>
<organism evidence="6 7">
    <name type="scientific">Paraglaciecola polaris LMG 21857</name>
    <dbReference type="NCBI Taxonomy" id="1129793"/>
    <lineage>
        <taxon>Bacteria</taxon>
        <taxon>Pseudomonadati</taxon>
        <taxon>Pseudomonadota</taxon>
        <taxon>Gammaproteobacteria</taxon>
        <taxon>Alteromonadales</taxon>
        <taxon>Alteromonadaceae</taxon>
        <taxon>Paraglaciecola</taxon>
    </lineage>
</organism>
<evidence type="ECO:0000256" key="1">
    <source>
        <dbReference type="ARBA" id="ARBA00022741"/>
    </source>
</evidence>
<dbReference type="InterPro" id="IPR027417">
    <property type="entry name" value="P-loop_NTPase"/>
</dbReference>
<dbReference type="Pfam" id="PF07726">
    <property type="entry name" value="AAA_3"/>
    <property type="match status" value="1"/>
</dbReference>
<dbReference type="Gene3D" id="3.40.50.300">
    <property type="entry name" value="P-loop containing nucleotide triphosphate hydrolases"/>
    <property type="match status" value="1"/>
</dbReference>
<dbReference type="Pfam" id="PF17863">
    <property type="entry name" value="AAA_lid_2"/>
    <property type="match status" value="1"/>
</dbReference>
<evidence type="ECO:0000259" key="5">
    <source>
        <dbReference type="Pfam" id="PF17863"/>
    </source>
</evidence>